<feature type="transmembrane region" description="Helical" evidence="1">
    <location>
        <begin position="6"/>
        <end position="25"/>
    </location>
</feature>
<evidence type="ECO:0000313" key="3">
    <source>
        <dbReference type="Proteomes" id="UP001208690"/>
    </source>
</evidence>
<organism evidence="2 3">
    <name type="scientific">Roseobacter sinensis</name>
    <dbReference type="NCBI Taxonomy" id="2931391"/>
    <lineage>
        <taxon>Bacteria</taxon>
        <taxon>Pseudomonadati</taxon>
        <taxon>Pseudomonadota</taxon>
        <taxon>Alphaproteobacteria</taxon>
        <taxon>Rhodobacterales</taxon>
        <taxon>Roseobacteraceae</taxon>
        <taxon>Roseobacter</taxon>
    </lineage>
</organism>
<evidence type="ECO:0000256" key="1">
    <source>
        <dbReference type="SAM" id="Phobius"/>
    </source>
</evidence>
<reference evidence="2 3" key="1">
    <citation type="submission" date="2022-04" db="EMBL/GenBank/DDBJ databases">
        <title>Roseobacter sp. WL0113 is a bacterium isolated from neritic sediment.</title>
        <authorList>
            <person name="Wang L."/>
            <person name="He W."/>
            <person name="Zhang D.-F."/>
        </authorList>
    </citation>
    <scope>NUCLEOTIDE SEQUENCE [LARGE SCALE GENOMIC DNA]</scope>
    <source>
        <strain evidence="2 3">WL0113</strain>
    </source>
</reference>
<feature type="transmembrane region" description="Helical" evidence="1">
    <location>
        <begin position="32"/>
        <end position="56"/>
    </location>
</feature>
<gene>
    <name evidence="2" type="ORF">MUB52_20890</name>
</gene>
<proteinExistence type="predicted"/>
<dbReference type="RefSeq" id="WP_263846103.1">
    <property type="nucleotide sequence ID" value="NZ_JALIEB010000022.1"/>
</dbReference>
<comment type="caution">
    <text evidence="2">The sequence shown here is derived from an EMBL/GenBank/DDBJ whole genome shotgun (WGS) entry which is preliminary data.</text>
</comment>
<keyword evidence="1" id="KW-0472">Membrane</keyword>
<keyword evidence="3" id="KW-1185">Reference proteome</keyword>
<evidence type="ECO:0000313" key="2">
    <source>
        <dbReference type="EMBL" id="MCV3273898.1"/>
    </source>
</evidence>
<accession>A0ABT3BJZ4</accession>
<keyword evidence="1" id="KW-1133">Transmembrane helix</keyword>
<dbReference type="Proteomes" id="UP001208690">
    <property type="component" value="Unassembled WGS sequence"/>
</dbReference>
<sequence length="95" mass="10116">MTRFMIELAIIGVGVSLCVWAGLLTSHHFSTFGLLALVLGLIGAAYLALEALVAFHRDWENVTAAIVLWFCILPAILGFGGGAVFGRGRNRGGQE</sequence>
<keyword evidence="1" id="KW-0812">Transmembrane</keyword>
<dbReference type="EMBL" id="JALIEB010000022">
    <property type="protein sequence ID" value="MCV3273898.1"/>
    <property type="molecule type" value="Genomic_DNA"/>
</dbReference>
<name>A0ABT3BJZ4_9RHOB</name>
<protein>
    <submittedName>
        <fullName evidence="2">Uncharacterized protein</fullName>
    </submittedName>
</protein>
<feature type="transmembrane region" description="Helical" evidence="1">
    <location>
        <begin position="62"/>
        <end position="85"/>
    </location>
</feature>